<dbReference type="RefSeq" id="WP_052376573.1">
    <property type="nucleotide sequence ID" value="NZ_ASRX01000077.1"/>
</dbReference>
<dbReference type="InterPro" id="IPR011990">
    <property type="entry name" value="TPR-like_helical_dom_sf"/>
</dbReference>
<dbReference type="Gene3D" id="1.25.40.10">
    <property type="entry name" value="Tetratricopeptide repeat domain"/>
    <property type="match status" value="1"/>
</dbReference>
<feature type="signal peptide" evidence="2">
    <location>
        <begin position="1"/>
        <end position="20"/>
    </location>
</feature>
<dbReference type="InterPro" id="IPR036249">
    <property type="entry name" value="Thioredoxin-like_sf"/>
</dbReference>
<name>A0A017SXD7_9BACT</name>
<keyword evidence="5" id="KW-1185">Reference proteome</keyword>
<evidence type="ECO:0000259" key="3">
    <source>
        <dbReference type="PROSITE" id="PS51352"/>
    </source>
</evidence>
<dbReference type="AlphaFoldDB" id="A0A017SXD7"/>
<dbReference type="SUPFAM" id="SSF48452">
    <property type="entry name" value="TPR-like"/>
    <property type="match status" value="1"/>
</dbReference>
<dbReference type="Pfam" id="PF13899">
    <property type="entry name" value="Thioredoxin_7"/>
    <property type="match status" value="1"/>
</dbReference>
<organism evidence="4 5">
    <name type="scientific">Chondromyces apiculatus DSM 436</name>
    <dbReference type="NCBI Taxonomy" id="1192034"/>
    <lineage>
        <taxon>Bacteria</taxon>
        <taxon>Pseudomonadati</taxon>
        <taxon>Myxococcota</taxon>
        <taxon>Polyangia</taxon>
        <taxon>Polyangiales</taxon>
        <taxon>Polyangiaceae</taxon>
        <taxon>Chondromyces</taxon>
    </lineage>
</organism>
<evidence type="ECO:0000256" key="2">
    <source>
        <dbReference type="SAM" id="SignalP"/>
    </source>
</evidence>
<proteinExistence type="predicted"/>
<dbReference type="OrthoDB" id="5378915at2"/>
<dbReference type="InterPro" id="IPR013766">
    <property type="entry name" value="Thioredoxin_domain"/>
</dbReference>
<evidence type="ECO:0000256" key="1">
    <source>
        <dbReference type="SAM" id="MobiDB-lite"/>
    </source>
</evidence>
<accession>A0A017SXD7</accession>
<dbReference type="EMBL" id="ASRX01000077">
    <property type="protein sequence ID" value="EYF01598.1"/>
    <property type="molecule type" value="Genomic_DNA"/>
</dbReference>
<dbReference type="SUPFAM" id="SSF52833">
    <property type="entry name" value="Thioredoxin-like"/>
    <property type="match status" value="1"/>
</dbReference>
<gene>
    <name evidence="4" type="ORF">CAP_8038</name>
</gene>
<dbReference type="Proteomes" id="UP000019678">
    <property type="component" value="Unassembled WGS sequence"/>
</dbReference>
<dbReference type="Pfam" id="PF13432">
    <property type="entry name" value="TPR_16"/>
    <property type="match status" value="2"/>
</dbReference>
<evidence type="ECO:0000313" key="4">
    <source>
        <dbReference type="EMBL" id="EYF01598.1"/>
    </source>
</evidence>
<feature type="region of interest" description="Disordered" evidence="1">
    <location>
        <begin position="28"/>
        <end position="53"/>
    </location>
</feature>
<evidence type="ECO:0000313" key="5">
    <source>
        <dbReference type="Proteomes" id="UP000019678"/>
    </source>
</evidence>
<feature type="domain" description="Thioredoxin" evidence="3">
    <location>
        <begin position="25"/>
        <end position="173"/>
    </location>
</feature>
<dbReference type="Gene3D" id="3.40.30.10">
    <property type="entry name" value="Glutaredoxin"/>
    <property type="match status" value="1"/>
</dbReference>
<reference evidence="4 5" key="1">
    <citation type="submission" date="2013-05" db="EMBL/GenBank/DDBJ databases">
        <title>Genome assembly of Chondromyces apiculatus DSM 436.</title>
        <authorList>
            <person name="Sharma G."/>
            <person name="Khatri I."/>
            <person name="Kaur C."/>
            <person name="Mayilraj S."/>
            <person name="Subramanian S."/>
        </authorList>
    </citation>
    <scope>NUCLEOTIDE SEQUENCE [LARGE SCALE GENOMIC DNA]</scope>
    <source>
        <strain evidence="4 5">DSM 436</strain>
    </source>
</reference>
<comment type="caution">
    <text evidence="4">The sequence shown here is derived from an EMBL/GenBank/DDBJ whole genome shotgun (WGS) entry which is preliminary data.</text>
</comment>
<dbReference type="PROSITE" id="PS51257">
    <property type="entry name" value="PROKAR_LIPOPROTEIN"/>
    <property type="match status" value="1"/>
</dbReference>
<feature type="chain" id="PRO_5001496435" description="Thioredoxin domain-containing protein" evidence="2">
    <location>
        <begin position="21"/>
        <end position="493"/>
    </location>
</feature>
<dbReference type="eggNOG" id="COG0457">
    <property type="taxonomic scope" value="Bacteria"/>
</dbReference>
<sequence length="493" mass="52748">MLSRSLALLPAALLVACASAPPLEPPPPVPPPLVAATQAQGEPGATPSGKAAVASAELPPLAPLHDDLEGARAKARAQGKALFVDAWAPWCHTCLSMKHYVLDDPSLRPLADRVVFVELDTDRPENEAFVERYKMSVWPTFFVLDPADGEVMSLWSGAASVEEVRAVVEEGARAVTDRAGAAKPEGHPDRLLASARKAQSAGDYTAAAAAYGRALDGAGQDWPRRSEALYGRLQALYKSKDLATCTRFGREHLTEVKGAAQPADFASYLLTCARALPDKAAGEQRPAREAAIAQLRTLTRTPPPGSTPDDRADALGILASALKDTGDTAGARQAQEARLALLEQAAKEAKTPEMAATHDYLRSLTYQELGRGDEAVAMLKERERQLPDLYEPPARLAQALHALDRNQEALAAVDRALARSYGPRKTGYLKLKAQIQLKLGDKKGAVETLRAEVAAHEALAPALRREEALTDAKKRLAEAEKGPAPKIRASVPR</sequence>
<feature type="compositionally biased region" description="Basic and acidic residues" evidence="1">
    <location>
        <begin position="474"/>
        <end position="483"/>
    </location>
</feature>
<dbReference type="GO" id="GO:0006950">
    <property type="term" value="P:response to stress"/>
    <property type="evidence" value="ECO:0007669"/>
    <property type="project" value="UniProtKB-ARBA"/>
</dbReference>
<feature type="region of interest" description="Disordered" evidence="1">
    <location>
        <begin position="474"/>
        <end position="493"/>
    </location>
</feature>
<dbReference type="STRING" id="1192034.CAP_8038"/>
<keyword evidence="2" id="KW-0732">Signal</keyword>
<dbReference type="eggNOG" id="COG0526">
    <property type="taxonomic scope" value="Bacteria"/>
</dbReference>
<dbReference type="PROSITE" id="PS51352">
    <property type="entry name" value="THIOREDOXIN_2"/>
    <property type="match status" value="1"/>
</dbReference>
<protein>
    <recommendedName>
        <fullName evidence="3">Thioredoxin domain-containing protein</fullName>
    </recommendedName>
</protein>